<feature type="domain" description="NADP-dependent oxidoreductase" evidence="4">
    <location>
        <begin position="19"/>
        <end position="261"/>
    </location>
</feature>
<dbReference type="InterPro" id="IPR036812">
    <property type="entry name" value="NAD(P)_OxRdtase_dom_sf"/>
</dbReference>
<evidence type="ECO:0000313" key="5">
    <source>
        <dbReference type="EMBL" id="GAA3187321.1"/>
    </source>
</evidence>
<dbReference type="PROSITE" id="PS00798">
    <property type="entry name" value="ALDOKETO_REDUCTASE_1"/>
    <property type="match status" value="1"/>
</dbReference>
<comment type="similarity">
    <text evidence="1">Belongs to the aldo/keto reductase family.</text>
</comment>
<dbReference type="PANTHER" id="PTHR43827:SF3">
    <property type="entry name" value="NADP-DEPENDENT OXIDOREDUCTASE DOMAIN-CONTAINING PROTEIN"/>
    <property type="match status" value="1"/>
</dbReference>
<evidence type="ECO:0000313" key="6">
    <source>
        <dbReference type="Proteomes" id="UP001501404"/>
    </source>
</evidence>
<dbReference type="Pfam" id="PF00248">
    <property type="entry name" value="Aldo_ket_red"/>
    <property type="match status" value="1"/>
</dbReference>
<dbReference type="Proteomes" id="UP001501404">
    <property type="component" value="Unassembled WGS sequence"/>
</dbReference>
<comment type="caution">
    <text evidence="5">The sequence shown here is derived from an EMBL/GenBank/DDBJ whole genome shotgun (WGS) entry which is preliminary data.</text>
</comment>
<keyword evidence="3" id="KW-0560">Oxidoreductase</keyword>
<proteinExistence type="inferred from homology"/>
<protein>
    <submittedName>
        <fullName evidence="5">Aldo/keto reductase</fullName>
    </submittedName>
</protein>
<accession>A0ABP6PUG2</accession>
<dbReference type="InterPro" id="IPR018170">
    <property type="entry name" value="Aldo/ket_reductase_CS"/>
</dbReference>
<organism evidence="5 6">
    <name type="scientific">Actinocorallia glomerata</name>
    <dbReference type="NCBI Taxonomy" id="46203"/>
    <lineage>
        <taxon>Bacteria</taxon>
        <taxon>Bacillati</taxon>
        <taxon>Actinomycetota</taxon>
        <taxon>Actinomycetes</taxon>
        <taxon>Streptosporangiales</taxon>
        <taxon>Thermomonosporaceae</taxon>
        <taxon>Actinocorallia</taxon>
    </lineage>
</organism>
<dbReference type="InterPro" id="IPR020471">
    <property type="entry name" value="AKR"/>
</dbReference>
<dbReference type="EMBL" id="BAAAUU010000042">
    <property type="protein sequence ID" value="GAA3187321.1"/>
    <property type="molecule type" value="Genomic_DNA"/>
</dbReference>
<dbReference type="PIRSF" id="PIRSF000097">
    <property type="entry name" value="AKR"/>
    <property type="match status" value="1"/>
</dbReference>
<dbReference type="PANTHER" id="PTHR43827">
    <property type="entry name" value="2,5-DIKETO-D-GLUCONIC ACID REDUCTASE"/>
    <property type="match status" value="1"/>
</dbReference>
<reference evidence="6" key="1">
    <citation type="journal article" date="2019" name="Int. J. Syst. Evol. Microbiol.">
        <title>The Global Catalogue of Microorganisms (GCM) 10K type strain sequencing project: providing services to taxonomists for standard genome sequencing and annotation.</title>
        <authorList>
            <consortium name="The Broad Institute Genomics Platform"/>
            <consortium name="The Broad Institute Genome Sequencing Center for Infectious Disease"/>
            <person name="Wu L."/>
            <person name="Ma J."/>
        </authorList>
    </citation>
    <scope>NUCLEOTIDE SEQUENCE [LARGE SCALE GENOMIC DNA]</scope>
    <source>
        <strain evidence="6">JCM 9376</strain>
    </source>
</reference>
<gene>
    <name evidence="5" type="ORF">GCM10010467_24330</name>
</gene>
<evidence type="ECO:0000256" key="2">
    <source>
        <dbReference type="ARBA" id="ARBA00022857"/>
    </source>
</evidence>
<sequence>MTAVPTVTLNDGTEIPQFGFGVWQVPAEDAERVVSKALEVGYRHIDTAAVYGNEEGVGRAIAASGIPRDELYVTTKLWVSDFGRAEARAAMETSLEKLGLDRVDLYLTHWPAPATDQYLRAWEGLEDIAEAGLSTSIGVSNHLEEHLDRIVALGGRTPAVNQIEIHPYLQQREVVEANQKHGIATEAWSPLAQGQVFDESAVRAPAEAHGVTPAQAVIRWHLQQDRILFPKSVTDERIAANFDVFGFELTDAELEAIDGLEKGGRLGPNPAEFNPGS</sequence>
<evidence type="ECO:0000256" key="3">
    <source>
        <dbReference type="ARBA" id="ARBA00023002"/>
    </source>
</evidence>
<name>A0ABP6PUG2_9ACTN</name>
<keyword evidence="2" id="KW-0521">NADP</keyword>
<dbReference type="InterPro" id="IPR023210">
    <property type="entry name" value="NADP_OxRdtase_dom"/>
</dbReference>
<dbReference type="PRINTS" id="PR00069">
    <property type="entry name" value="ALDKETRDTASE"/>
</dbReference>
<dbReference type="RefSeq" id="WP_344684918.1">
    <property type="nucleotide sequence ID" value="NZ_BAAAUU010000042.1"/>
</dbReference>
<evidence type="ECO:0000256" key="1">
    <source>
        <dbReference type="ARBA" id="ARBA00007905"/>
    </source>
</evidence>
<keyword evidence="6" id="KW-1185">Reference proteome</keyword>
<evidence type="ECO:0000259" key="4">
    <source>
        <dbReference type="Pfam" id="PF00248"/>
    </source>
</evidence>
<dbReference type="Gene3D" id="3.20.20.100">
    <property type="entry name" value="NADP-dependent oxidoreductase domain"/>
    <property type="match status" value="1"/>
</dbReference>
<dbReference type="SUPFAM" id="SSF51430">
    <property type="entry name" value="NAD(P)-linked oxidoreductase"/>
    <property type="match status" value="1"/>
</dbReference>